<feature type="region of interest" description="Disordered" evidence="1">
    <location>
        <begin position="1071"/>
        <end position="1099"/>
    </location>
</feature>
<reference evidence="2 3" key="1">
    <citation type="submission" date="2016-02" db="EMBL/GenBank/DDBJ databases">
        <title>Genome analysis of coral dinoflagellate symbionts highlights evolutionary adaptations to a symbiotic lifestyle.</title>
        <authorList>
            <person name="Aranda M."/>
            <person name="Li Y."/>
            <person name="Liew Y.J."/>
            <person name="Baumgarten S."/>
            <person name="Simakov O."/>
            <person name="Wilson M."/>
            <person name="Piel J."/>
            <person name="Ashoor H."/>
            <person name="Bougouffa S."/>
            <person name="Bajic V.B."/>
            <person name="Ryu T."/>
            <person name="Ravasi T."/>
            <person name="Bayer T."/>
            <person name="Micklem G."/>
            <person name="Kim H."/>
            <person name="Bhak J."/>
            <person name="Lajeunesse T.C."/>
            <person name="Voolstra C.R."/>
        </authorList>
    </citation>
    <scope>NUCLEOTIDE SEQUENCE [LARGE SCALE GENOMIC DNA]</scope>
    <source>
        <strain evidence="2 3">CCMP2467</strain>
    </source>
</reference>
<feature type="compositionally biased region" description="Basic and acidic residues" evidence="1">
    <location>
        <begin position="869"/>
        <end position="879"/>
    </location>
</feature>
<dbReference type="AlphaFoldDB" id="A0A1Q9D3T9"/>
<keyword evidence="3" id="KW-1185">Reference proteome</keyword>
<feature type="region of interest" description="Disordered" evidence="1">
    <location>
        <begin position="869"/>
        <end position="919"/>
    </location>
</feature>
<feature type="compositionally biased region" description="Basic and acidic residues" evidence="1">
    <location>
        <begin position="965"/>
        <end position="1015"/>
    </location>
</feature>
<feature type="compositionally biased region" description="Basic residues" evidence="1">
    <location>
        <begin position="910"/>
        <end position="919"/>
    </location>
</feature>
<organism evidence="2 3">
    <name type="scientific">Symbiodinium microadriaticum</name>
    <name type="common">Dinoflagellate</name>
    <name type="synonym">Zooxanthella microadriatica</name>
    <dbReference type="NCBI Taxonomy" id="2951"/>
    <lineage>
        <taxon>Eukaryota</taxon>
        <taxon>Sar</taxon>
        <taxon>Alveolata</taxon>
        <taxon>Dinophyceae</taxon>
        <taxon>Suessiales</taxon>
        <taxon>Symbiodiniaceae</taxon>
        <taxon>Symbiodinium</taxon>
    </lineage>
</organism>
<accession>A0A1Q9D3T9</accession>
<dbReference type="Proteomes" id="UP000186817">
    <property type="component" value="Unassembled WGS sequence"/>
</dbReference>
<gene>
    <name evidence="2" type="ORF">AK812_SmicGene28657</name>
</gene>
<feature type="region of interest" description="Disordered" evidence="1">
    <location>
        <begin position="944"/>
        <end position="1028"/>
    </location>
</feature>
<proteinExistence type="predicted"/>
<comment type="caution">
    <text evidence="2">The sequence shown here is derived from an EMBL/GenBank/DDBJ whole genome shotgun (WGS) entry which is preliminary data.</text>
</comment>
<feature type="compositionally biased region" description="Acidic residues" evidence="1">
    <location>
        <begin position="948"/>
        <end position="964"/>
    </location>
</feature>
<evidence type="ECO:0000313" key="3">
    <source>
        <dbReference type="Proteomes" id="UP000186817"/>
    </source>
</evidence>
<evidence type="ECO:0000256" key="1">
    <source>
        <dbReference type="SAM" id="MobiDB-lite"/>
    </source>
</evidence>
<name>A0A1Q9D3T9_SYMMI</name>
<protein>
    <submittedName>
        <fullName evidence="2">Uncharacterized protein</fullName>
    </submittedName>
</protein>
<dbReference type="OrthoDB" id="422612at2759"/>
<evidence type="ECO:0000313" key="2">
    <source>
        <dbReference type="EMBL" id="OLP89852.1"/>
    </source>
</evidence>
<feature type="region of interest" description="Disordered" evidence="1">
    <location>
        <begin position="347"/>
        <end position="366"/>
    </location>
</feature>
<sequence length="1099" mass="123111">MLTAGIRKLMQLCRHVERPRTGQEAGGGLDVEESSAHTLGWKNSFAERESAGSPSYEDICSDKVDLPDKAGTCNPCAVIPAELRELITDPKSVFPSLVSREGAAENISQLQLGQYRDLVVRELRCGKLFLREEAKGIGGVFAVGKSSGRQRKIWNGSAVSVAAASPPKPHRLANPSSFLDVEIQPDEQVFYARRDAATFFDVLQVPPEPADLVWTADAILSPDYELPHTFDETCFVATDDTVLMHKSRARGKHTLDRLDKAFEENEIPRNMGKDISLAESSTALGCDLSNGRAMAEPSARKLCNAVRRTLDLLHRRGVVFDGLQAKRKLSLRLQPFANHTYDDDISECSSLDSDADSDCSTDDEHDRGDKIVKVDVKERFENDNKVNELGSSRVREIVFYDGGDENELYEYDIGPDESKKIKKVGEAVLVRTVTYDMETYLDMTVKKYCDVTDHCVDQESDALLHHLMAYVHQSKHHLMIGWVGDSMEDSSIGLFADADYAGCGESLKTTSGARLHIQGPRARFPLAGLSKRQGCLSHSTPEAEIVAADFAMMRWGLPAITLWQQLDGKDPDFGFYDDNQTMIGMVRAGKNPTMRHLERTHGISIGWMRAIFQEGYVSLAYEVTAKMAADIHTKSFEDSISWTHACQLINIFPPDQIGSQDIMDLMRPTHSQSTDEKGQCFIARVFRVKKVCRSTTVSTPSWLFAAGTLFALYLDYSPVKFDRYVERAVFQYHAVRHALPATPVVEDYVQTSAPVPCGRRFVRTLAPEWRAVVAALARAIHGGYQDFTLPLRFNGRPDRNRISYLGLMVWTRIIEEVWEDRPQKMREREGYGKAIVPHVTELQDCKNGLVIEFYDSAKDLVHVYKDEGNRLTEDQKDPQVPRQESTSNSGKDSPRKTFSGNDTCNGYQKPSRKKTGKLRKRMKYLQYSRHQFEGEEEKAKLAKLREAEEAEEAEAAEAEVPDAEAESRKRKLDELEQKKKALQKENAKKQREIEEEEKRIRAVEEAGRRAKEQRAKQTPKVSVPMEKENWFEKKAIEHGEEQAKNRSIQSNQFNPDMTAAASVAAIAGALDDAPSGGAALSAEQARRSESESSSSVSAA</sequence>
<feature type="compositionally biased region" description="Low complexity" evidence="1">
    <location>
        <begin position="1071"/>
        <end position="1083"/>
    </location>
</feature>
<dbReference type="EMBL" id="LSRX01000740">
    <property type="protein sequence ID" value="OLP89852.1"/>
    <property type="molecule type" value="Genomic_DNA"/>
</dbReference>
<feature type="compositionally biased region" description="Polar residues" evidence="1">
    <location>
        <begin position="882"/>
        <end position="908"/>
    </location>
</feature>